<dbReference type="Pfam" id="PF00060">
    <property type="entry name" value="Lig_chan"/>
    <property type="match status" value="1"/>
</dbReference>
<evidence type="ECO:0000256" key="2">
    <source>
        <dbReference type="ARBA" id="ARBA00008685"/>
    </source>
</evidence>
<keyword evidence="6 10" id="KW-0472">Membrane</keyword>
<keyword evidence="3" id="KW-1003">Cell membrane</keyword>
<keyword evidence="5 10" id="KW-1133">Transmembrane helix</keyword>
<protein>
    <submittedName>
        <fullName evidence="12">Glutamate receptor delta-2 subunit</fullName>
    </submittedName>
</protein>
<dbReference type="InterPro" id="IPR001320">
    <property type="entry name" value="Iontro_rcpt_C"/>
</dbReference>
<dbReference type="Gene3D" id="3.40.190.10">
    <property type="entry name" value="Periplasmic binding protein-like II"/>
    <property type="match status" value="1"/>
</dbReference>
<keyword evidence="7 12" id="KW-0675">Receptor</keyword>
<feature type="region of interest" description="Disordered" evidence="9">
    <location>
        <begin position="693"/>
        <end position="737"/>
    </location>
</feature>
<evidence type="ECO:0000256" key="10">
    <source>
        <dbReference type="SAM" id="Phobius"/>
    </source>
</evidence>
<comment type="subcellular location">
    <subcellularLocation>
        <location evidence="1">Cell membrane</location>
        <topology evidence="1">Multi-pass membrane protein</topology>
    </subcellularLocation>
</comment>
<keyword evidence="4 10" id="KW-0812">Transmembrane</keyword>
<dbReference type="Proteomes" id="UP000242457">
    <property type="component" value="Unassembled WGS sequence"/>
</dbReference>
<accession>A0A2A3EC70</accession>
<comment type="similarity">
    <text evidence="2">Belongs to the glutamate-gated ion channel (TC 1.A.10.1) family.</text>
</comment>
<name>A0A2A3EC70_APICC</name>
<dbReference type="GO" id="GO:0015276">
    <property type="term" value="F:ligand-gated monoatomic ion channel activity"/>
    <property type="evidence" value="ECO:0007669"/>
    <property type="project" value="InterPro"/>
</dbReference>
<dbReference type="SUPFAM" id="SSF53850">
    <property type="entry name" value="Periplasmic binding protein-like II"/>
    <property type="match status" value="1"/>
</dbReference>
<gene>
    <name evidence="12" type="ORF">APICC_03346</name>
</gene>
<evidence type="ECO:0000256" key="4">
    <source>
        <dbReference type="ARBA" id="ARBA00022692"/>
    </source>
</evidence>
<organism evidence="12 13">
    <name type="scientific">Apis cerana cerana</name>
    <name type="common">Oriental honeybee</name>
    <dbReference type="NCBI Taxonomy" id="94128"/>
    <lineage>
        <taxon>Eukaryota</taxon>
        <taxon>Metazoa</taxon>
        <taxon>Ecdysozoa</taxon>
        <taxon>Arthropoda</taxon>
        <taxon>Hexapoda</taxon>
        <taxon>Insecta</taxon>
        <taxon>Pterygota</taxon>
        <taxon>Neoptera</taxon>
        <taxon>Endopterygota</taxon>
        <taxon>Hymenoptera</taxon>
        <taxon>Apocrita</taxon>
        <taxon>Aculeata</taxon>
        <taxon>Apoidea</taxon>
        <taxon>Anthophila</taxon>
        <taxon>Apidae</taxon>
        <taxon>Apis</taxon>
    </lineage>
</organism>
<dbReference type="OrthoDB" id="5984008at2759"/>
<evidence type="ECO:0000256" key="8">
    <source>
        <dbReference type="ARBA" id="ARBA00023180"/>
    </source>
</evidence>
<dbReference type="PANTHER" id="PTHR42643:SF24">
    <property type="entry name" value="IONOTROPIC RECEPTOR 60A"/>
    <property type="match status" value="1"/>
</dbReference>
<evidence type="ECO:0000256" key="6">
    <source>
        <dbReference type="ARBA" id="ARBA00023136"/>
    </source>
</evidence>
<evidence type="ECO:0000256" key="1">
    <source>
        <dbReference type="ARBA" id="ARBA00004651"/>
    </source>
</evidence>
<dbReference type="Gene3D" id="1.10.287.70">
    <property type="match status" value="1"/>
</dbReference>
<evidence type="ECO:0000313" key="12">
    <source>
        <dbReference type="EMBL" id="PBC29335.1"/>
    </source>
</evidence>
<evidence type="ECO:0000259" key="11">
    <source>
        <dbReference type="Pfam" id="PF00060"/>
    </source>
</evidence>
<keyword evidence="8" id="KW-0325">Glycoprotein</keyword>
<feature type="compositionally biased region" description="Polar residues" evidence="9">
    <location>
        <begin position="727"/>
        <end position="737"/>
    </location>
</feature>
<evidence type="ECO:0000256" key="9">
    <source>
        <dbReference type="SAM" id="MobiDB-lite"/>
    </source>
</evidence>
<feature type="transmembrane region" description="Helical" evidence="10">
    <location>
        <begin position="141"/>
        <end position="160"/>
    </location>
</feature>
<feature type="domain" description="Ionotropic glutamate receptor C-terminal" evidence="11">
    <location>
        <begin position="139"/>
        <end position="437"/>
    </location>
</feature>
<sequence length="786" mass="90450">MKFNNVAINKDNEEGNSIPSQITVTSWNDMPFSGIVQKNGKWIGQGYAFYIFDLISSKLNFTYTIIPPKEHILGNESSGILGLLYEKKVDIAVAFLPMLPEMRRYCSFSTLLDETKLTAVMKRPQESATSSGLLAPFEKTVWLLVLTSLIFVGPIIYFFANMRAKLWHDPTSENFSLSSCFWFVYSSLLKQGTNIIAITDSTRMLFATWWIFILILTSFYTANLTAFLTRPQFTLSISSLEDIVHKEYNWITYKGRIVDFLLSQNQQNDLSLLNISKQQGKGIFKYYEPSRPILELVSTKRLFLEETHYLESLIFKDYVNKTRDRLEHNLRCTYVIMPGNILVTSRAFGFSHGSTIEKHINKMLLRLRETGITQFKKKEDLPLAEICPVDLRSTERQLRNTDLLLTYKVVIEKKKQMAEKEICGFLDVKYCGSKSKVHKVKKRTLGPWKVWKRHWCSFQKLSSELGIKVHLDYCIGNDNNSSSNDKENFIIIPLNAVICRTQSRSKQFAFGIFPIKERKPLLYLAGSYNVSMVDNSHSKASGLTGLYGDLITNKLGIMIKDVHSGEIIENFEWEELNQFHLVTAGRPEDVKCICVIHTTKNFRAGIGELHLFCLEAPKLLQDLVTQGRGPRHKQINRKPLSLSESDIRTISHDEHLQNYSITNKKMELNMLKPYNYHIRKFSDISLTSGIYEEISDESKEPPPLPPRQRCASESMKESRLPNVRVSGPSSLSLTSHRNSIQIQRNNLEFQRIMDESNYVPMSPRLKDITLLKMQATMQENDYVIMQ</sequence>
<reference evidence="12 13" key="1">
    <citation type="submission" date="2014-07" db="EMBL/GenBank/DDBJ databases">
        <title>Genomic and transcriptomic analysis on Apis cerana provide comprehensive insights into honey bee biology.</title>
        <authorList>
            <person name="Diao Q."/>
            <person name="Sun L."/>
            <person name="Zheng H."/>
            <person name="Zheng H."/>
            <person name="Xu S."/>
            <person name="Wang S."/>
            <person name="Zeng Z."/>
            <person name="Hu F."/>
            <person name="Su S."/>
            <person name="Wu J."/>
        </authorList>
    </citation>
    <scope>NUCLEOTIDE SEQUENCE [LARGE SCALE GENOMIC DNA]</scope>
    <source>
        <tissue evidence="12">Pupae without intestine</tissue>
    </source>
</reference>
<dbReference type="STRING" id="94128.A0A2A3EC70"/>
<dbReference type="InterPro" id="IPR052192">
    <property type="entry name" value="Insect_Ionotropic_Sensory_Rcpt"/>
</dbReference>
<dbReference type="GO" id="GO:0050906">
    <property type="term" value="P:detection of stimulus involved in sensory perception"/>
    <property type="evidence" value="ECO:0007669"/>
    <property type="project" value="UniProtKB-ARBA"/>
</dbReference>
<dbReference type="EMBL" id="KZ288288">
    <property type="protein sequence ID" value="PBC29335.1"/>
    <property type="molecule type" value="Genomic_DNA"/>
</dbReference>
<proteinExistence type="inferred from homology"/>
<dbReference type="SUPFAM" id="SSF81324">
    <property type="entry name" value="Voltage-gated potassium channels"/>
    <property type="match status" value="1"/>
</dbReference>
<evidence type="ECO:0000313" key="13">
    <source>
        <dbReference type="Proteomes" id="UP000242457"/>
    </source>
</evidence>
<dbReference type="PANTHER" id="PTHR42643">
    <property type="entry name" value="IONOTROPIC RECEPTOR 20A-RELATED"/>
    <property type="match status" value="1"/>
</dbReference>
<evidence type="ECO:0000256" key="5">
    <source>
        <dbReference type="ARBA" id="ARBA00022989"/>
    </source>
</evidence>
<evidence type="ECO:0000256" key="3">
    <source>
        <dbReference type="ARBA" id="ARBA00022475"/>
    </source>
</evidence>
<feature type="transmembrane region" description="Helical" evidence="10">
    <location>
        <begin position="209"/>
        <end position="229"/>
    </location>
</feature>
<keyword evidence="13" id="KW-1185">Reference proteome</keyword>
<dbReference type="GO" id="GO:0005886">
    <property type="term" value="C:plasma membrane"/>
    <property type="evidence" value="ECO:0007669"/>
    <property type="project" value="UniProtKB-SubCell"/>
</dbReference>
<evidence type="ECO:0000256" key="7">
    <source>
        <dbReference type="ARBA" id="ARBA00023170"/>
    </source>
</evidence>
<dbReference type="AlphaFoldDB" id="A0A2A3EC70"/>